<dbReference type="SMART" id="SM00220">
    <property type="entry name" value="S_TKc"/>
    <property type="match status" value="1"/>
</dbReference>
<keyword evidence="1" id="KW-0547">Nucleotide-binding</keyword>
<keyword evidence="5" id="KW-0418">Kinase</keyword>
<dbReference type="PROSITE" id="PS50011">
    <property type="entry name" value="PROTEIN_KINASE_DOM"/>
    <property type="match status" value="1"/>
</dbReference>
<dbReference type="PROSITE" id="PS00108">
    <property type="entry name" value="PROTEIN_KINASE_ST"/>
    <property type="match status" value="1"/>
</dbReference>
<gene>
    <name evidence="5" type="ORF">HJG54_02360</name>
</gene>
<dbReference type="InterPro" id="IPR011009">
    <property type="entry name" value="Kinase-like_dom_sf"/>
</dbReference>
<accession>A0AA96WSA3</accession>
<dbReference type="Gene3D" id="1.10.510.10">
    <property type="entry name" value="Transferase(Phosphotransferase) domain 1"/>
    <property type="match status" value="1"/>
</dbReference>
<organism evidence="5">
    <name type="scientific">Leptolyngbya sp. NK1-12</name>
    <dbReference type="NCBI Taxonomy" id="2547451"/>
    <lineage>
        <taxon>Bacteria</taxon>
        <taxon>Bacillati</taxon>
        <taxon>Cyanobacteriota</taxon>
        <taxon>Cyanophyceae</taxon>
        <taxon>Leptolyngbyales</taxon>
        <taxon>Leptolyngbyaceae</taxon>
        <taxon>Leptolyngbya group</taxon>
        <taxon>Leptolyngbya</taxon>
    </lineage>
</organism>
<keyword evidence="3" id="KW-1133">Transmembrane helix</keyword>
<dbReference type="RefSeq" id="WP_316433129.1">
    <property type="nucleotide sequence ID" value="NZ_CP053586.1"/>
</dbReference>
<evidence type="ECO:0000313" key="5">
    <source>
        <dbReference type="EMBL" id="WNZ21822.1"/>
    </source>
</evidence>
<reference evidence="5" key="1">
    <citation type="submission" date="2020-05" db="EMBL/GenBank/DDBJ databases">
        <authorList>
            <person name="Zhu T."/>
            <person name="Keshari N."/>
            <person name="Lu X."/>
        </authorList>
    </citation>
    <scope>NUCLEOTIDE SEQUENCE</scope>
    <source>
        <strain evidence="5">NK1-12</strain>
    </source>
</reference>
<keyword evidence="3" id="KW-0472">Membrane</keyword>
<dbReference type="GO" id="GO:0004674">
    <property type="term" value="F:protein serine/threonine kinase activity"/>
    <property type="evidence" value="ECO:0007669"/>
    <property type="project" value="UniProtKB-KW"/>
</dbReference>
<dbReference type="CDD" id="cd14014">
    <property type="entry name" value="STKc_PknB_like"/>
    <property type="match status" value="1"/>
</dbReference>
<dbReference type="PANTHER" id="PTHR24363">
    <property type="entry name" value="SERINE/THREONINE PROTEIN KINASE"/>
    <property type="match status" value="1"/>
</dbReference>
<dbReference type="Gene3D" id="3.30.200.20">
    <property type="entry name" value="Phosphorylase Kinase, domain 1"/>
    <property type="match status" value="1"/>
</dbReference>
<evidence type="ECO:0000259" key="4">
    <source>
        <dbReference type="PROSITE" id="PS50011"/>
    </source>
</evidence>
<evidence type="ECO:0000256" key="2">
    <source>
        <dbReference type="ARBA" id="ARBA00022840"/>
    </source>
</evidence>
<dbReference type="EMBL" id="CP053586">
    <property type="protein sequence ID" value="WNZ21822.1"/>
    <property type="molecule type" value="Genomic_DNA"/>
</dbReference>
<dbReference type="InterPro" id="IPR000719">
    <property type="entry name" value="Prot_kinase_dom"/>
</dbReference>
<proteinExistence type="predicted"/>
<dbReference type="SUPFAM" id="SSF56112">
    <property type="entry name" value="Protein kinase-like (PK-like)"/>
    <property type="match status" value="1"/>
</dbReference>
<dbReference type="Pfam" id="PF00069">
    <property type="entry name" value="Pkinase"/>
    <property type="match status" value="1"/>
</dbReference>
<dbReference type="InterPro" id="IPR008271">
    <property type="entry name" value="Ser/Thr_kinase_AS"/>
</dbReference>
<protein>
    <submittedName>
        <fullName evidence="5">Serine/threonine protein kinase</fullName>
    </submittedName>
</protein>
<name>A0AA96WSA3_9CYAN</name>
<keyword evidence="5" id="KW-0723">Serine/threonine-protein kinase</keyword>
<keyword evidence="3" id="KW-0812">Transmembrane</keyword>
<evidence type="ECO:0000256" key="3">
    <source>
        <dbReference type="SAM" id="Phobius"/>
    </source>
</evidence>
<feature type="domain" description="Protein kinase" evidence="4">
    <location>
        <begin position="17"/>
        <end position="288"/>
    </location>
</feature>
<dbReference type="AlphaFoldDB" id="A0AA96WSA3"/>
<keyword evidence="5" id="KW-0808">Transferase</keyword>
<keyword evidence="2" id="KW-0067">ATP-binding</keyword>
<sequence length="473" mass="53718">MLQTGMLQTGQVLQDRYQIQQMLGKKPGRQTFQALDRQTQQPVILKLLIFGGDIEWDHFKLFEREGQVLQSLEHPAIPKYLDTFELDLPQCRGFVLVQSYIDAPSLQAHLQMGRTFSPQELKQLAESLLQILIYLHQRHPAIVHRDLKPSNILLSCERSGHWVGQVYLIDFGSVQSAAATREGTFTVVGTYGYTAPEQFGGRAVPASDLYSLGATLIYLATGRHPAELPLQAGRIQFEAVAQLSSAFCQWLVRMVEPSLDRRFDSAQAALTALRACKLDAPVGLHHQLDNSRISLSISPDQLQVVVPPKHNFFTAMRYLSGTTALRMLKTLPIVLLVSLLLQLPILGWFLLFGYRHQLLTALSRIWQEYRFPELRQLRLYIDQYEISLIHELLGVRVEFLGSAPRRELVRLERIQSHTVQAKKATGEPFISAIEPAVVLRTRHKTFELKGLTEREADWLAETLSEWLGLSLQQ</sequence>
<feature type="transmembrane region" description="Helical" evidence="3">
    <location>
        <begin position="333"/>
        <end position="354"/>
    </location>
</feature>
<dbReference type="GO" id="GO:0005524">
    <property type="term" value="F:ATP binding"/>
    <property type="evidence" value="ECO:0007669"/>
    <property type="project" value="UniProtKB-KW"/>
</dbReference>
<evidence type="ECO:0000256" key="1">
    <source>
        <dbReference type="ARBA" id="ARBA00022741"/>
    </source>
</evidence>
<dbReference type="PANTHER" id="PTHR24363:SF7">
    <property type="entry name" value="SERINE_THREONINE-PROTEIN KINASE-LIKE PROTEIN E"/>
    <property type="match status" value="1"/>
</dbReference>